<keyword evidence="1" id="KW-0472">Membrane</keyword>
<keyword evidence="1" id="KW-0812">Transmembrane</keyword>
<dbReference type="Proteomes" id="UP000735302">
    <property type="component" value="Unassembled WGS sequence"/>
</dbReference>
<dbReference type="EMBL" id="BLXT01000889">
    <property type="protein sequence ID" value="GFN81173.1"/>
    <property type="molecule type" value="Genomic_DNA"/>
</dbReference>
<keyword evidence="4" id="KW-1185">Reference proteome</keyword>
<proteinExistence type="predicted"/>
<dbReference type="GO" id="GO:0003841">
    <property type="term" value="F:1-acylglycerol-3-phosphate O-acyltransferase activity"/>
    <property type="evidence" value="ECO:0007669"/>
    <property type="project" value="TreeGrafter"/>
</dbReference>
<name>A0AAV3YGM2_9GAST</name>
<keyword evidence="1" id="KW-1133">Transmembrane helix</keyword>
<protein>
    <submittedName>
        <fullName evidence="3">1-acyl-sn-glycerol-3-phosphate acyltransferase 3</fullName>
    </submittedName>
</protein>
<comment type="caution">
    <text evidence="3">The sequence shown here is derived from an EMBL/GenBank/DDBJ whole genome shotgun (WGS) entry which is preliminary data.</text>
</comment>
<dbReference type="InterPro" id="IPR002123">
    <property type="entry name" value="Plipid/glycerol_acylTrfase"/>
</dbReference>
<accession>A0AAV3YGM2</accession>
<evidence type="ECO:0000256" key="1">
    <source>
        <dbReference type="SAM" id="Phobius"/>
    </source>
</evidence>
<dbReference type="PANTHER" id="PTHR10983:SF24">
    <property type="entry name" value="1-ACYLGLYCEROL-3-PHOSPHATE O-ACYLTRANSFERASE 3, ISOFORM E-RELATED"/>
    <property type="match status" value="1"/>
</dbReference>
<dbReference type="SMART" id="SM00563">
    <property type="entry name" value="PlsC"/>
    <property type="match status" value="1"/>
</dbReference>
<sequence>VTFLAQWWSGIDVTLYMKNEDVQYLGKEHSLALLNHKYDIDWVTTWIMAERFSLLGGAKVFSKKILLFVPLIGWAWYFTETIFLRRKWEHDKKSIRQDIQKSCDYPKGYHVTLLLFPEGTRYTEKKHKASLAVCRAKGYPELKHVLLPRPKGFLVSVQGLKGHCECCHTAAVLYI</sequence>
<dbReference type="AlphaFoldDB" id="A0AAV3YGM2"/>
<evidence type="ECO:0000313" key="3">
    <source>
        <dbReference type="EMBL" id="GFN81173.1"/>
    </source>
</evidence>
<dbReference type="CDD" id="cd07990">
    <property type="entry name" value="LPLAT_LCLAT1-like"/>
    <property type="match status" value="1"/>
</dbReference>
<organism evidence="3 4">
    <name type="scientific">Plakobranchus ocellatus</name>
    <dbReference type="NCBI Taxonomy" id="259542"/>
    <lineage>
        <taxon>Eukaryota</taxon>
        <taxon>Metazoa</taxon>
        <taxon>Spiralia</taxon>
        <taxon>Lophotrochozoa</taxon>
        <taxon>Mollusca</taxon>
        <taxon>Gastropoda</taxon>
        <taxon>Heterobranchia</taxon>
        <taxon>Euthyneura</taxon>
        <taxon>Panpulmonata</taxon>
        <taxon>Sacoglossa</taxon>
        <taxon>Placobranchoidea</taxon>
        <taxon>Plakobranchidae</taxon>
        <taxon>Plakobranchus</taxon>
    </lineage>
</organism>
<feature type="domain" description="Phospholipid/glycerol acyltransferase" evidence="2">
    <location>
        <begin position="30"/>
        <end position="154"/>
    </location>
</feature>
<dbReference type="Pfam" id="PF01553">
    <property type="entry name" value="Acyltransferase"/>
    <property type="match status" value="1"/>
</dbReference>
<evidence type="ECO:0000313" key="4">
    <source>
        <dbReference type="Proteomes" id="UP000735302"/>
    </source>
</evidence>
<evidence type="ECO:0000259" key="2">
    <source>
        <dbReference type="SMART" id="SM00563"/>
    </source>
</evidence>
<reference evidence="3 4" key="1">
    <citation type="journal article" date="2021" name="Elife">
        <title>Chloroplast acquisition without the gene transfer in kleptoplastic sea slugs, Plakobranchus ocellatus.</title>
        <authorList>
            <person name="Maeda T."/>
            <person name="Takahashi S."/>
            <person name="Yoshida T."/>
            <person name="Shimamura S."/>
            <person name="Takaki Y."/>
            <person name="Nagai Y."/>
            <person name="Toyoda A."/>
            <person name="Suzuki Y."/>
            <person name="Arimoto A."/>
            <person name="Ishii H."/>
            <person name="Satoh N."/>
            <person name="Nishiyama T."/>
            <person name="Hasebe M."/>
            <person name="Maruyama T."/>
            <person name="Minagawa J."/>
            <person name="Obokata J."/>
            <person name="Shigenobu S."/>
        </authorList>
    </citation>
    <scope>NUCLEOTIDE SEQUENCE [LARGE SCALE GENOMIC DNA]</scope>
</reference>
<feature type="transmembrane region" description="Helical" evidence="1">
    <location>
        <begin position="65"/>
        <end position="84"/>
    </location>
</feature>
<keyword evidence="3" id="KW-0012">Acyltransferase</keyword>
<gene>
    <name evidence="3" type="ORF">PoB_000767900</name>
</gene>
<feature type="non-terminal residue" evidence="3">
    <location>
        <position position="1"/>
    </location>
</feature>
<dbReference type="PANTHER" id="PTHR10983">
    <property type="entry name" value="1-ACYLGLYCEROL-3-PHOSPHATE ACYLTRANSFERASE-RELATED"/>
    <property type="match status" value="1"/>
</dbReference>
<dbReference type="SUPFAM" id="SSF69593">
    <property type="entry name" value="Glycerol-3-phosphate (1)-acyltransferase"/>
    <property type="match status" value="1"/>
</dbReference>
<keyword evidence="3" id="KW-0808">Transferase</keyword>
<dbReference type="GO" id="GO:0012505">
    <property type="term" value="C:endomembrane system"/>
    <property type="evidence" value="ECO:0007669"/>
    <property type="project" value="TreeGrafter"/>
</dbReference>